<protein>
    <submittedName>
        <fullName evidence="1">Uncharacterized protein</fullName>
    </submittedName>
</protein>
<comment type="caution">
    <text evidence="1">The sequence shown here is derived from an EMBL/GenBank/DDBJ whole genome shotgun (WGS) entry which is preliminary data.</text>
</comment>
<keyword evidence="2" id="KW-1185">Reference proteome</keyword>
<gene>
    <name evidence="1" type="ORF">CTA1_7401</name>
</gene>
<evidence type="ECO:0000313" key="1">
    <source>
        <dbReference type="EMBL" id="TKW59602.1"/>
    </source>
</evidence>
<sequence>MTIANKANLLIFVQMLVKERLDFIFVDITHLLRRDDNLVSVSIATFGRKLVDAVEVGDSVIEYTKLLQLVDSDYLARVMRQALVTLLYCGWSATTSLIRSEQAILLTGSLAALQDLHRGCRTNTLSYWVVGILSQRFKVSYLEARIKSGY</sequence>
<proteinExistence type="predicted"/>
<name>A0A4U6XUI5_9PEZI</name>
<reference evidence="1 2" key="1">
    <citation type="journal article" date="2019" name="PLoS ONE">
        <title>Comparative genome analysis indicates high evolutionary potential of pathogenicity genes in Colletotrichum tanaceti.</title>
        <authorList>
            <person name="Lelwala R.V."/>
            <person name="Korhonen P.K."/>
            <person name="Young N.D."/>
            <person name="Scott J.B."/>
            <person name="Ades P.A."/>
            <person name="Gasser R.B."/>
            <person name="Taylor P.W.J."/>
        </authorList>
    </citation>
    <scope>NUCLEOTIDE SEQUENCE [LARGE SCALE GENOMIC DNA]</scope>
    <source>
        <strain evidence="1">BRIP57314</strain>
    </source>
</reference>
<accession>A0A4U6XUI5</accession>
<dbReference type="Proteomes" id="UP000310108">
    <property type="component" value="Unassembled WGS sequence"/>
</dbReference>
<dbReference type="AlphaFoldDB" id="A0A4U6XUI5"/>
<evidence type="ECO:0000313" key="2">
    <source>
        <dbReference type="Proteomes" id="UP000310108"/>
    </source>
</evidence>
<organism evidence="1 2">
    <name type="scientific">Colletotrichum tanaceti</name>
    <dbReference type="NCBI Taxonomy" id="1306861"/>
    <lineage>
        <taxon>Eukaryota</taxon>
        <taxon>Fungi</taxon>
        <taxon>Dikarya</taxon>
        <taxon>Ascomycota</taxon>
        <taxon>Pezizomycotina</taxon>
        <taxon>Sordariomycetes</taxon>
        <taxon>Hypocreomycetidae</taxon>
        <taxon>Glomerellales</taxon>
        <taxon>Glomerellaceae</taxon>
        <taxon>Colletotrichum</taxon>
        <taxon>Colletotrichum destructivum species complex</taxon>
    </lineage>
</organism>
<dbReference type="EMBL" id="PJEX01000006">
    <property type="protein sequence ID" value="TKW59602.1"/>
    <property type="molecule type" value="Genomic_DNA"/>
</dbReference>